<evidence type="ECO:0000256" key="2">
    <source>
        <dbReference type="SAM" id="Phobius"/>
    </source>
</evidence>
<reference evidence="4 5" key="1">
    <citation type="submission" date="2016-02" db="EMBL/GenBank/DDBJ databases">
        <title>Genome analysis of coral dinoflagellate symbionts highlights evolutionary adaptations to a symbiotic lifestyle.</title>
        <authorList>
            <person name="Aranda M."/>
            <person name="Li Y."/>
            <person name="Liew Y.J."/>
            <person name="Baumgarten S."/>
            <person name="Simakov O."/>
            <person name="Wilson M."/>
            <person name="Piel J."/>
            <person name="Ashoor H."/>
            <person name="Bougouffa S."/>
            <person name="Bajic V.B."/>
            <person name="Ryu T."/>
            <person name="Ravasi T."/>
            <person name="Bayer T."/>
            <person name="Micklem G."/>
            <person name="Kim H."/>
            <person name="Bhak J."/>
            <person name="Lajeunesse T.C."/>
            <person name="Voolstra C.R."/>
        </authorList>
    </citation>
    <scope>NUCLEOTIDE SEQUENCE [LARGE SCALE GENOMIC DNA]</scope>
    <source>
        <strain evidence="4 5">CCMP2467</strain>
    </source>
</reference>
<comment type="caution">
    <text evidence="4">The sequence shown here is derived from an EMBL/GenBank/DDBJ whole genome shotgun (WGS) entry which is preliminary data.</text>
</comment>
<name>A0A1Q9E8A1_SYMMI</name>
<gene>
    <name evidence="4" type="ORF">AK812_SmicGene13373</name>
</gene>
<dbReference type="PANTHER" id="PTHR19446">
    <property type="entry name" value="REVERSE TRANSCRIPTASES"/>
    <property type="match status" value="1"/>
</dbReference>
<dbReference type="InterPro" id="IPR012674">
    <property type="entry name" value="Calycin"/>
</dbReference>
<dbReference type="InterPro" id="IPR000477">
    <property type="entry name" value="RT_dom"/>
</dbReference>
<evidence type="ECO:0000313" key="5">
    <source>
        <dbReference type="Proteomes" id="UP000186817"/>
    </source>
</evidence>
<dbReference type="PROSITE" id="PS50878">
    <property type="entry name" value="RT_POL"/>
    <property type="match status" value="1"/>
</dbReference>
<keyword evidence="2" id="KW-0812">Transmembrane</keyword>
<evidence type="ECO:0000313" key="4">
    <source>
        <dbReference type="EMBL" id="OLQ03644.1"/>
    </source>
</evidence>
<dbReference type="Pfam" id="PF00078">
    <property type="entry name" value="RVT_1"/>
    <property type="match status" value="1"/>
</dbReference>
<dbReference type="Proteomes" id="UP000186817">
    <property type="component" value="Unassembled WGS sequence"/>
</dbReference>
<dbReference type="OrthoDB" id="565904at2759"/>
<keyword evidence="2" id="KW-0472">Membrane</keyword>
<accession>A0A1Q9E8A1</accession>
<dbReference type="SUPFAM" id="SSF56219">
    <property type="entry name" value="DNase I-like"/>
    <property type="match status" value="1"/>
</dbReference>
<keyword evidence="2" id="KW-1133">Transmembrane helix</keyword>
<evidence type="ECO:0000256" key="1">
    <source>
        <dbReference type="SAM" id="MobiDB-lite"/>
    </source>
</evidence>
<proteinExistence type="predicted"/>
<feature type="region of interest" description="Disordered" evidence="1">
    <location>
        <begin position="1631"/>
        <end position="1660"/>
    </location>
</feature>
<feature type="domain" description="Reverse transcriptase" evidence="3">
    <location>
        <begin position="766"/>
        <end position="1048"/>
    </location>
</feature>
<sequence length="2180" mass="241008">MCRRLGIVVLPEHEKTGQVLPDLNACFRTCYAHHNAELREQFFTTEAAIMAAPVEGALEALQAFRALGFTLHALSSRPPSSQNATHRFLHRCFPGLDGAPAWAVAMQASLDRNLLNISEMFGGVHSRLAVLEAANAAPPSDPKVAELSKQVERLTKLVENRQFESAPPSPPSASPTSRPYAQIPPPQFDPWSNYIGKASNTTEGVPRLNKAPAAPRLPSSADDDTDYNHVVVGGWEEDTVKRQIQQDLGKLLATFTIEYKRAISKDIIYGPRACTAHLYLHPLEPVQARDRFYALQAAYNKTVRTASGNEMWLSPSRSPERRFQNRITGVAGKLILALWPEGVQTPVLEYNYRQQIVWAEGVRVAAASQDHLRAKSSHKLGTTELSDASGQGASYHFNISALSRLTGLDEDASEDAFHQAVHELQVLCQGHRREEVVLIGDFNVEPSTDRAALLDDALSHCKFQQFRPEGATRFGHRSASALDFAYISEPISRRLLPNESHIKVVQGSRREVGSDHDKICLELVFGQRLPHSSKRHKDRRRRARGKCGRWTVKPNIGASVQSCEGFRDLDVHGQWEQLKQLQRACSFPTPSCKYRDSIALKDMCRQRREEVDPCAKQTLTRAIVAKRSAEKAEWLRSLESRAASGDARAIHYLKGRLQPRHAWGDLIRNCGDRSAAVEAVRTHFRDILSPVVPAAEQAECAHLLHKLTAATESLTPTPFTYDEISKAVQHLKPGKTSGMTGISAELVKALWQDEDGQSIISCFCNSLLSTDDPPSDLDGGFVALLPKVAHVQTASQIRPIHLVEVCQKLFSYLLIQRLQGVWHKPAQQHGALQGGQTLDALATAQWIVASESFREQSGRVWLNTDITSAFDSLKHTALIQFVLKHTPHDRLLEAHRLVRMVLCPTLNFDFLNQQWSSGQTSGVQQGHSHSAVLFSFVIGHILQDVFRAWSDCGYSSTLGDWGWLFVDDLILSFDSWGQARALVPMLQHAFCAAGLSFSVKKSQILGMPPTLEQGRQEQWEHDEFLYQIPWVECTRYLKKPLCHFGVTESLTTNLMPGLRQRAFQAYHQLKSVVKGMRWESPRLTVALLNRYVGSTFFWYTPLFFPGITLMKEITVMQVTMLCSLMHLFIPANAPTEVAMTLQQLRRRCVLLVLGFLPHAAWSFVWRLRTWNYLGHVLRRDAASSVHRALLLLNSARRPRGGVITSPMSWLKTAVSAQYPEIPDVSVDSLVAVAAQRDVWASRGRAYVGNLSQAERHSMLHVTDSTWKNFITPWVVWNHSVIMLWSQDGWVFTWLDECITSLHLTQPHGAPKGAVARSIGAWGLLDDQLPHVLDAVAQGVPAALFDFGGQYTWTKTGDALPSGAVRLSSWPEVVAWAQQLPAPPPVPAAGLPKTAGPPGPAFVREVTAQIAPAAATAQLQDALVQGAGGTLSAALQAVAPPMPPDVPTVGRATCSPMELSSTIPEDQACIENEETGPGYYEQVAESLRLFEGDSDAVQNWAEASGTDVASHIRTVFEAAAYTDPSTRAAMVERGIQMQQQLLKEKRVKKSEKLVRAASKALEIARADSGYSTAKALADAAFLEVAALRTKWTVVQEFGKDCLAYVMALEPFPSEFQSCEPVFKRRLRLQLAKEGEQKPDSAQRKTKPRPRTVMGQPSSDGARWQVQAAGCLFETPGLRMLAEKPPAQRYYIAVPPEMEKKDHSSTVKIRTNIAESRVAEVEFASSCAMSRKIIAALAFAPAVVANSCPGSASFIHASCQVSVTADATCLEVMSEMEARVAGISTGAWHDPHNNGTYSQQEQGAAELAFHRTTGNKKYTDKLKFTFEDAPAGTCKIQGCSASQVFSVADFSTNYCNLRMLYCGSQEGCKPVQKDFAITETSVSPSLGASKKPADCLKTMTTSQHFLSVQAQSQCPPSGFETVKDFDLDSFISKRWYIQQQMETKYLPKSQNRCVYAEYKLEPKKTLLGYDVAVHNHAEEVAPPHTVHDSGSKICAKVVDKAHGKLEVAPCFLPSALAGPYWVVDYDEGAGYALISGGAPTVPAEEGCKTGSGTNDSGLWIFTREQKRDEALVQKVRAIAAQKGFDLSVLNDVDQSDCGSLAQVLAEGYQPQKRSSIPCSSSPQEALAAFMKVTKRMKEEREQVDKRKKESQVLQTWVPNLYYLASWFLMLFWSHSGWLEQAV</sequence>
<dbReference type="Gene3D" id="3.60.10.10">
    <property type="entry name" value="Endonuclease/exonuclease/phosphatase"/>
    <property type="match status" value="1"/>
</dbReference>
<dbReference type="EMBL" id="LSRX01000231">
    <property type="protein sequence ID" value="OLQ03644.1"/>
    <property type="molecule type" value="Genomic_DNA"/>
</dbReference>
<feature type="compositionally biased region" description="Basic and acidic residues" evidence="1">
    <location>
        <begin position="1631"/>
        <end position="1641"/>
    </location>
</feature>
<keyword evidence="5" id="KW-1185">Reference proteome</keyword>
<dbReference type="InterPro" id="IPR036691">
    <property type="entry name" value="Endo/exonu/phosph_ase_sf"/>
</dbReference>
<feature type="region of interest" description="Disordered" evidence="1">
    <location>
        <begin position="158"/>
        <end position="225"/>
    </location>
</feature>
<evidence type="ECO:0000259" key="3">
    <source>
        <dbReference type="PROSITE" id="PS50878"/>
    </source>
</evidence>
<feature type="transmembrane region" description="Helical" evidence="2">
    <location>
        <begin position="1148"/>
        <end position="1167"/>
    </location>
</feature>
<dbReference type="SUPFAM" id="SSF50814">
    <property type="entry name" value="Lipocalins"/>
    <property type="match status" value="1"/>
</dbReference>
<organism evidence="4 5">
    <name type="scientific">Symbiodinium microadriaticum</name>
    <name type="common">Dinoflagellate</name>
    <name type="synonym">Zooxanthella microadriatica</name>
    <dbReference type="NCBI Taxonomy" id="2951"/>
    <lineage>
        <taxon>Eukaryota</taxon>
        <taxon>Sar</taxon>
        <taxon>Alveolata</taxon>
        <taxon>Dinophyceae</taxon>
        <taxon>Suessiales</taxon>
        <taxon>Symbiodiniaceae</taxon>
        <taxon>Symbiodinium</taxon>
    </lineage>
</organism>
<dbReference type="Gene3D" id="2.40.128.20">
    <property type="match status" value="1"/>
</dbReference>
<protein>
    <recommendedName>
        <fullName evidence="3">Reverse transcriptase domain-containing protein</fullName>
    </recommendedName>
</protein>